<dbReference type="AlphaFoldDB" id="A0AAV1K5F1"/>
<organism evidence="2 3">
    <name type="scientific">Leptosia nina</name>
    <dbReference type="NCBI Taxonomy" id="320188"/>
    <lineage>
        <taxon>Eukaryota</taxon>
        <taxon>Metazoa</taxon>
        <taxon>Ecdysozoa</taxon>
        <taxon>Arthropoda</taxon>
        <taxon>Hexapoda</taxon>
        <taxon>Insecta</taxon>
        <taxon>Pterygota</taxon>
        <taxon>Neoptera</taxon>
        <taxon>Endopterygota</taxon>
        <taxon>Lepidoptera</taxon>
        <taxon>Glossata</taxon>
        <taxon>Ditrysia</taxon>
        <taxon>Papilionoidea</taxon>
        <taxon>Pieridae</taxon>
        <taxon>Pierinae</taxon>
        <taxon>Leptosia</taxon>
    </lineage>
</organism>
<evidence type="ECO:0000313" key="3">
    <source>
        <dbReference type="Proteomes" id="UP001497472"/>
    </source>
</evidence>
<proteinExistence type="predicted"/>
<evidence type="ECO:0000313" key="2">
    <source>
        <dbReference type="EMBL" id="CAK1555820.1"/>
    </source>
</evidence>
<keyword evidence="3" id="KW-1185">Reference proteome</keyword>
<feature type="region of interest" description="Disordered" evidence="1">
    <location>
        <begin position="100"/>
        <end position="123"/>
    </location>
</feature>
<accession>A0AAV1K5F1</accession>
<comment type="caution">
    <text evidence="2">The sequence shown here is derived from an EMBL/GenBank/DDBJ whole genome shotgun (WGS) entry which is preliminary data.</text>
</comment>
<protein>
    <submittedName>
        <fullName evidence="2">Uncharacterized protein</fullName>
    </submittedName>
</protein>
<dbReference type="EMBL" id="CAVLEF010000280">
    <property type="protein sequence ID" value="CAK1555820.1"/>
    <property type="molecule type" value="Genomic_DNA"/>
</dbReference>
<name>A0AAV1K5F1_9NEOP</name>
<evidence type="ECO:0000256" key="1">
    <source>
        <dbReference type="SAM" id="MobiDB-lite"/>
    </source>
</evidence>
<dbReference type="Proteomes" id="UP001497472">
    <property type="component" value="Unassembled WGS sequence"/>
</dbReference>
<sequence length="123" mass="13993">MAFDHQSRTGINGQKRLGCSKGNRKSLRRTQLRLSNPRLVLNIDIKYTLIYGLRGWTTSLEHRHMTYSTHWVSVKQSFKLFGHAGESLQNEATCARHNSRISTELSKSAHPALIGHRRAPAQD</sequence>
<gene>
    <name evidence="2" type="ORF">LNINA_LOCUS14607</name>
</gene>
<reference evidence="2 3" key="1">
    <citation type="submission" date="2023-11" db="EMBL/GenBank/DDBJ databases">
        <authorList>
            <person name="Okamura Y."/>
        </authorList>
    </citation>
    <scope>NUCLEOTIDE SEQUENCE [LARGE SCALE GENOMIC DNA]</scope>
</reference>
<feature type="region of interest" description="Disordered" evidence="1">
    <location>
        <begin position="1"/>
        <end position="24"/>
    </location>
</feature>